<sequence length="55" mass="5904">MGLIWPVIRVASRVTTTPAVAALQGKCHVTPGGTLTVTVTVLSPREYMIQRQNLA</sequence>
<gene>
    <name evidence="1" type="primary">ORF84946</name>
</gene>
<protein>
    <submittedName>
        <fullName evidence="1">Uncharacterized protein</fullName>
    </submittedName>
</protein>
<name>A0A0B6ZWQ6_9EUPU</name>
<reference evidence="1" key="1">
    <citation type="submission" date="2014-12" db="EMBL/GenBank/DDBJ databases">
        <title>Insight into the proteome of Arion vulgaris.</title>
        <authorList>
            <person name="Aradska J."/>
            <person name="Bulat T."/>
            <person name="Smidak R."/>
            <person name="Sarate P."/>
            <person name="Gangsoo J."/>
            <person name="Sialana F."/>
            <person name="Bilban M."/>
            <person name="Lubec G."/>
        </authorList>
    </citation>
    <scope>NUCLEOTIDE SEQUENCE</scope>
    <source>
        <tissue evidence="1">Skin</tissue>
    </source>
</reference>
<evidence type="ECO:0000313" key="1">
    <source>
        <dbReference type="EMBL" id="CEK73023.1"/>
    </source>
</evidence>
<dbReference type="EMBL" id="HACG01026158">
    <property type="protein sequence ID" value="CEK73023.1"/>
    <property type="molecule type" value="Transcribed_RNA"/>
</dbReference>
<proteinExistence type="predicted"/>
<dbReference type="AlphaFoldDB" id="A0A0B6ZWQ6"/>
<accession>A0A0B6ZWQ6</accession>
<organism evidence="1">
    <name type="scientific">Arion vulgaris</name>
    <dbReference type="NCBI Taxonomy" id="1028688"/>
    <lineage>
        <taxon>Eukaryota</taxon>
        <taxon>Metazoa</taxon>
        <taxon>Spiralia</taxon>
        <taxon>Lophotrochozoa</taxon>
        <taxon>Mollusca</taxon>
        <taxon>Gastropoda</taxon>
        <taxon>Heterobranchia</taxon>
        <taxon>Euthyneura</taxon>
        <taxon>Panpulmonata</taxon>
        <taxon>Eupulmonata</taxon>
        <taxon>Stylommatophora</taxon>
        <taxon>Helicina</taxon>
        <taxon>Arionoidea</taxon>
        <taxon>Arionidae</taxon>
        <taxon>Arion</taxon>
    </lineage>
</organism>